<proteinExistence type="predicted"/>
<comment type="caution">
    <text evidence="5">The sequence shown here is derived from an EMBL/GenBank/DDBJ whole genome shotgun (WGS) entry which is preliminary data.</text>
</comment>
<evidence type="ECO:0000256" key="4">
    <source>
        <dbReference type="SAM" id="MobiDB-lite"/>
    </source>
</evidence>
<feature type="compositionally biased region" description="Low complexity" evidence="4">
    <location>
        <begin position="494"/>
        <end position="514"/>
    </location>
</feature>
<evidence type="ECO:0000313" key="5">
    <source>
        <dbReference type="EMBL" id="KAF7420771.1"/>
    </source>
</evidence>
<dbReference type="PRINTS" id="PR01217">
    <property type="entry name" value="PRICHEXTENSN"/>
</dbReference>
<evidence type="ECO:0000313" key="6">
    <source>
        <dbReference type="Proteomes" id="UP000623687"/>
    </source>
</evidence>
<feature type="compositionally biased region" description="Low complexity" evidence="4">
    <location>
        <begin position="528"/>
        <end position="596"/>
    </location>
</feature>
<feature type="compositionally biased region" description="Gly residues" evidence="4">
    <location>
        <begin position="969"/>
        <end position="981"/>
    </location>
</feature>
<feature type="compositionally biased region" description="Polar residues" evidence="4">
    <location>
        <begin position="816"/>
        <end position="842"/>
    </location>
</feature>
<feature type="compositionally biased region" description="Polar residues" evidence="4">
    <location>
        <begin position="180"/>
        <end position="189"/>
    </location>
</feature>
<feature type="compositionally biased region" description="Low complexity" evidence="4">
    <location>
        <begin position="604"/>
        <end position="632"/>
    </location>
</feature>
<dbReference type="PANTHER" id="PTHR16308:SF13">
    <property type="entry name" value="PROTEIN LINGERER"/>
    <property type="match status" value="1"/>
</dbReference>
<feature type="compositionally biased region" description="Low complexity" evidence="4">
    <location>
        <begin position="930"/>
        <end position="959"/>
    </location>
</feature>
<feature type="compositionally biased region" description="Polar residues" evidence="4">
    <location>
        <begin position="360"/>
        <end position="369"/>
    </location>
</feature>
<reference evidence="5" key="1">
    <citation type="submission" date="2019-07" db="EMBL/GenBank/DDBJ databases">
        <authorList>
            <person name="Palmer J.M."/>
        </authorList>
    </citation>
    <scope>NUCLEOTIDE SEQUENCE</scope>
    <source>
        <strain evidence="5">PC9</strain>
    </source>
</reference>
<feature type="compositionally biased region" description="Polar residues" evidence="4">
    <location>
        <begin position="667"/>
        <end position="676"/>
    </location>
</feature>
<feature type="region of interest" description="Disordered" evidence="4">
    <location>
        <begin position="55"/>
        <end position="676"/>
    </location>
</feature>
<accession>A0A8H6ZQ95</accession>
<keyword evidence="6" id="KW-1185">Reference proteome</keyword>
<dbReference type="InterPro" id="IPR051833">
    <property type="entry name" value="TC-DDR_regulator"/>
</dbReference>
<feature type="compositionally biased region" description="Polar residues" evidence="4">
    <location>
        <begin position="7"/>
        <end position="21"/>
    </location>
</feature>
<feature type="region of interest" description="Disordered" evidence="4">
    <location>
        <begin position="806"/>
        <end position="866"/>
    </location>
</feature>
<dbReference type="AlphaFoldDB" id="A0A8H6ZQ95"/>
<comment type="subcellular location">
    <subcellularLocation>
        <location evidence="1">Cytoplasm</location>
    </subcellularLocation>
</comment>
<dbReference type="GO" id="GO:0005737">
    <property type="term" value="C:cytoplasm"/>
    <property type="evidence" value="ECO:0007669"/>
    <property type="project" value="UniProtKB-SubCell"/>
</dbReference>
<feature type="compositionally biased region" description="Pro residues" evidence="4">
    <location>
        <begin position="340"/>
        <end position="354"/>
    </location>
</feature>
<dbReference type="RefSeq" id="XP_036626629.1">
    <property type="nucleotide sequence ID" value="XM_036780774.1"/>
</dbReference>
<sequence>MSYKPTIRSQQQPPDQPQLENSKYRAQAKQLQELFPAWSNEVAGDVELAATRISEGHAEQWGSVTRKKEKKVSVSGQPKDAGFSLPRGGRGGRGGGRGGLSGRGSPATRGRGGPPRGAPNGHAGRSSTPRISSPAPHQPAASSASEVQPDGDAKDKGALDAQVAEPANGRASGAEAPSVNGASSSTWSAKQEAPDPTVHVNSAAASSHVLPKPTKTPATSKMSWAQIARSQEKPAPPPVPLAAPAPISAPAPVPPQPALAPESEAESLPPPVWEEPTTVQPPTWDDEPPSIPPAPEPASEEWNMSANDEPQSESTSAEPAQEPEPDAPQEPVQVAEPKPEPQAPKPQAPQPTPSALPAQILQQQLKDLQSSNVSAPPAVATPSPRPSQARPSSAAHRANAKFKIGDQPAVVMPSTFSGGVEKVGMQFGSLSLGGDASEAPASETQAPEPARVSEVSAPAPEPEPIPTPAPAPVAQAPEPPVQPTPAPPAPSAPTPTSISSSALFQQTLTQRQTPPQMPSSQSLATSVSQPIISSTSAAASHPSAPSAVASPAQQYPAQSIPQSSITHHLQQQQQHALPQQIQQQANAQQQHQYSQHGFSAHADPQPNQVQQQLPQSQHQQPQGAANAAAAAASHNTYFRGNADPFFHTPTPPAPQAQDSPYGAFGQQLGQQMQHSAQASHVGAFGAEYGYGESPRGFYDSYAQQSGFASRNPLGHDDMKALPGGQQQPAATVGLSASASQSAQHAASSQTAQPPAAAGQAPQQGYPPPLPYYYQPYPQNQYYSSPYNSGYGVPNYVKYPAMFASAPAPASAPSPATKQPGSVQPQSNPYGQGLYTQHQQHPSASYDDMGYQHHTQQHQPHSLGGGLPANDYNKPLYGGQGNFMGLGQSTGPSAGVRNTTGGSPEAAYKPYAPKDVNNGVGTGMGVGQGMQAGRASVQGQQPNQAGQSQGQGQPQQGQSGFYNVNRYGGNAAGVGGGVGGPQGQAAHHLHQPQGQGPQTHLGYPQGASDGSFYSYQPRQQGYWQQ</sequence>
<feature type="region of interest" description="Disordered" evidence="4">
    <location>
        <begin position="887"/>
        <end position="1024"/>
    </location>
</feature>
<feature type="compositionally biased region" description="Polar residues" evidence="4">
    <location>
        <begin position="887"/>
        <end position="901"/>
    </location>
</feature>
<dbReference type="GO" id="GO:0005634">
    <property type="term" value="C:nucleus"/>
    <property type="evidence" value="ECO:0007669"/>
    <property type="project" value="TreeGrafter"/>
</dbReference>
<feature type="compositionally biased region" description="Gly residues" evidence="4">
    <location>
        <begin position="919"/>
        <end position="929"/>
    </location>
</feature>
<feature type="region of interest" description="Disordered" evidence="4">
    <location>
        <begin position="708"/>
        <end position="771"/>
    </location>
</feature>
<evidence type="ECO:0000256" key="1">
    <source>
        <dbReference type="ARBA" id="ARBA00004496"/>
    </source>
</evidence>
<dbReference type="OrthoDB" id="5396806at2759"/>
<evidence type="ECO:0000256" key="3">
    <source>
        <dbReference type="ARBA" id="ARBA00022553"/>
    </source>
</evidence>
<gene>
    <name evidence="5" type="ORF">PC9H_011289</name>
</gene>
<feature type="compositionally biased region" description="Low complexity" evidence="4">
    <location>
        <begin position="132"/>
        <end position="145"/>
    </location>
</feature>
<feature type="region of interest" description="Disordered" evidence="4">
    <location>
        <begin position="1"/>
        <end position="24"/>
    </location>
</feature>
<feature type="compositionally biased region" description="Polar residues" evidence="4">
    <location>
        <begin position="302"/>
        <end position="316"/>
    </location>
</feature>
<dbReference type="VEuPathDB" id="FungiDB:PC9H_011289"/>
<keyword evidence="2" id="KW-0963">Cytoplasm</keyword>
<feature type="compositionally biased region" description="Low complexity" evidence="4">
    <location>
        <begin position="982"/>
        <end position="1001"/>
    </location>
</feature>
<dbReference type="EMBL" id="JACETU010000009">
    <property type="protein sequence ID" value="KAF7420771.1"/>
    <property type="molecule type" value="Genomic_DNA"/>
</dbReference>
<name>A0A8H6ZQ95_PLEOS</name>
<dbReference type="PANTHER" id="PTHR16308">
    <property type="entry name" value="UBIQUITIN ASSOCIATED PROTEIN 2-LIKE/LINGERER"/>
    <property type="match status" value="1"/>
</dbReference>
<feature type="compositionally biased region" description="Gly residues" evidence="4">
    <location>
        <begin position="88"/>
        <end position="102"/>
    </location>
</feature>
<organism evidence="5 6">
    <name type="scientific">Pleurotus ostreatus</name>
    <name type="common">Oyster mushroom</name>
    <name type="synonym">White-rot fungus</name>
    <dbReference type="NCBI Taxonomy" id="5322"/>
    <lineage>
        <taxon>Eukaryota</taxon>
        <taxon>Fungi</taxon>
        <taxon>Dikarya</taxon>
        <taxon>Basidiomycota</taxon>
        <taxon>Agaricomycotina</taxon>
        <taxon>Agaricomycetes</taxon>
        <taxon>Agaricomycetidae</taxon>
        <taxon>Agaricales</taxon>
        <taxon>Pleurotineae</taxon>
        <taxon>Pleurotaceae</taxon>
        <taxon>Pleurotus</taxon>
    </lineage>
</organism>
<feature type="compositionally biased region" description="Pro residues" evidence="4">
    <location>
        <begin position="234"/>
        <end position="258"/>
    </location>
</feature>
<feature type="compositionally biased region" description="Low complexity" evidence="4">
    <location>
        <begin position="806"/>
        <end position="815"/>
    </location>
</feature>
<feature type="compositionally biased region" description="Low complexity" evidence="4">
    <location>
        <begin position="735"/>
        <end position="763"/>
    </location>
</feature>
<feature type="compositionally biased region" description="Low complexity" evidence="4">
    <location>
        <begin position="370"/>
        <end position="397"/>
    </location>
</feature>
<dbReference type="GeneID" id="59381107"/>
<evidence type="ECO:0000256" key="2">
    <source>
        <dbReference type="ARBA" id="ARBA00022490"/>
    </source>
</evidence>
<dbReference type="Proteomes" id="UP000623687">
    <property type="component" value="Unassembled WGS sequence"/>
</dbReference>
<feature type="compositionally biased region" description="Pro residues" evidence="4">
    <location>
        <begin position="459"/>
        <end position="493"/>
    </location>
</feature>
<keyword evidence="3" id="KW-0597">Phosphoprotein</keyword>
<feature type="compositionally biased region" description="Polar residues" evidence="4">
    <location>
        <begin position="1010"/>
        <end position="1024"/>
    </location>
</feature>
<protein>
    <submittedName>
        <fullName evidence="5">Uncharacterized protein</fullName>
    </submittedName>
</protein>